<comment type="subcellular location">
    <subcellularLocation>
        <location evidence="10">Cell inner membrane</location>
        <topology evidence="10">Multi-pass membrane protein</topology>
    </subcellularLocation>
    <subcellularLocation>
        <location evidence="1">Cell membrane</location>
        <topology evidence="1">Multi-pass membrane protein</topology>
    </subcellularLocation>
</comment>
<evidence type="ECO:0000256" key="9">
    <source>
        <dbReference type="ARBA" id="ARBA00061532"/>
    </source>
</evidence>
<keyword evidence="13" id="KW-1185">Reference proteome</keyword>
<feature type="transmembrane region" description="Helical" evidence="10">
    <location>
        <begin position="168"/>
        <end position="189"/>
    </location>
</feature>
<sequence length="529" mass="57599">MSRTSEPDPTAASRLGTSTGIVMGATALSRILGFVRTAVFSGIFGGGATADVLNLVFSIPNNLRKLMAEGALSSAFIPVMSETVAADRDGDRSRRLFSSLIGLQCVVLIPLTILSVIFAPQLIRLLFSFPTSAQHELGVDLFRFLMNYTLLVSISAVLMGTLHAHGRFAVPSITPLLFSIAVICAILLLHQQLGIFSMVVGVLVGGIAQVLFQIPSLVRLGYRKFFSLDFTSPDFKRILRRWAPVVVTSSVYTINQQISMLLASGLEEGSSTALLNALIFWQLPFGIFSASIATVFFPAMSRQAAIKDYQHLERTITRGLTSLFALLLPSAVLLAVMGRPAIGVALQRGAFTAEYTHMASRVLIGYSFGLFSVAGFNLVQRLFYALGQYRIPLYVALATMTLDVGLSLILRETPLRVVGLAVANSMAFSVGLVVMLVVLYRRYRIHPGRGMLPEAFKVVISSVIIGSIALLGVYYIIGDAWQLGSTLRNWVATLGIGLSTLAVLFALYMLFRIDVIQFLLKRRRSNVQD</sequence>
<name>H9UJ96_SPIAZ</name>
<dbReference type="HAMAP" id="MF_02078">
    <property type="entry name" value="MurJ_MviN"/>
    <property type="match status" value="1"/>
</dbReference>
<keyword evidence="4 10" id="KW-0133">Cell shape</keyword>
<feature type="transmembrane region" description="Helical" evidence="10">
    <location>
        <begin position="358"/>
        <end position="379"/>
    </location>
</feature>
<comment type="pathway">
    <text evidence="10">Cell wall biogenesis; peptidoglycan biosynthesis.</text>
</comment>
<evidence type="ECO:0000313" key="12">
    <source>
        <dbReference type="EMBL" id="AFG37589.1"/>
    </source>
</evidence>
<feature type="transmembrane region" description="Helical" evidence="10">
    <location>
        <begin position="320"/>
        <end position="338"/>
    </location>
</feature>
<feature type="transmembrane region" description="Helical" evidence="10">
    <location>
        <begin position="12"/>
        <end position="32"/>
    </location>
</feature>
<dbReference type="InterPro" id="IPR004268">
    <property type="entry name" value="MurJ"/>
</dbReference>
<feature type="transmembrane region" description="Helical" evidence="10">
    <location>
        <begin position="141"/>
        <end position="161"/>
    </location>
</feature>
<feature type="transmembrane region" description="Helical" evidence="10">
    <location>
        <begin position="195"/>
        <end position="218"/>
    </location>
</feature>
<evidence type="ECO:0000256" key="8">
    <source>
        <dbReference type="ARBA" id="ARBA00060041"/>
    </source>
</evidence>
<dbReference type="GO" id="GO:0034204">
    <property type="term" value="P:lipid translocation"/>
    <property type="evidence" value="ECO:0007669"/>
    <property type="project" value="TreeGrafter"/>
</dbReference>
<keyword evidence="10 11" id="KW-0813">Transport</keyword>
<dbReference type="KEGG" id="sfc:Spiaf_1530"/>
<proteinExistence type="inferred from homology"/>
<accession>H9UJ96</accession>
<feature type="transmembrane region" description="Helical" evidence="10">
    <location>
        <begin position="239"/>
        <end position="258"/>
    </location>
</feature>
<dbReference type="GO" id="GO:0005886">
    <property type="term" value="C:plasma membrane"/>
    <property type="evidence" value="ECO:0007669"/>
    <property type="project" value="UniProtKB-SubCell"/>
</dbReference>
<dbReference type="eggNOG" id="COG0728">
    <property type="taxonomic scope" value="Bacteria"/>
</dbReference>
<dbReference type="RefSeq" id="WP_014455572.1">
    <property type="nucleotide sequence ID" value="NC_017098.1"/>
</dbReference>
<feature type="transmembrane region" description="Helical" evidence="10">
    <location>
        <begin position="422"/>
        <end position="443"/>
    </location>
</feature>
<dbReference type="PATRIC" id="fig|889378.3.peg.1521"/>
<feature type="transmembrane region" description="Helical" evidence="10">
    <location>
        <begin position="489"/>
        <end position="511"/>
    </location>
</feature>
<feature type="transmembrane region" description="Helical" evidence="10">
    <location>
        <begin position="455"/>
        <end position="477"/>
    </location>
</feature>
<keyword evidence="3 10" id="KW-0812">Transmembrane</keyword>
<dbReference type="GO" id="GO:0015648">
    <property type="term" value="F:lipid-linked peptidoglycan transporter activity"/>
    <property type="evidence" value="ECO:0007669"/>
    <property type="project" value="UniProtKB-UniRule"/>
</dbReference>
<feature type="transmembrane region" description="Helical" evidence="10">
    <location>
        <begin position="38"/>
        <end position="57"/>
    </location>
</feature>
<dbReference type="InterPro" id="IPR051050">
    <property type="entry name" value="Lipid_II_flippase_MurJ/MviN"/>
</dbReference>
<dbReference type="PANTHER" id="PTHR47019">
    <property type="entry name" value="LIPID II FLIPPASE MURJ"/>
    <property type="match status" value="1"/>
</dbReference>
<dbReference type="GO" id="GO:0009252">
    <property type="term" value="P:peptidoglycan biosynthetic process"/>
    <property type="evidence" value="ECO:0007669"/>
    <property type="project" value="UniProtKB-UniRule"/>
</dbReference>
<organism evidence="12 13">
    <name type="scientific">Spirochaeta africana (strain ATCC 700263 / DSM 8902 / Z-7692)</name>
    <dbReference type="NCBI Taxonomy" id="889378"/>
    <lineage>
        <taxon>Bacteria</taxon>
        <taxon>Pseudomonadati</taxon>
        <taxon>Spirochaetota</taxon>
        <taxon>Spirochaetia</taxon>
        <taxon>Spirochaetales</taxon>
        <taxon>Spirochaetaceae</taxon>
        <taxon>Spirochaeta</taxon>
    </lineage>
</organism>
<dbReference type="OrthoDB" id="9804143at2"/>
<evidence type="ECO:0000256" key="6">
    <source>
        <dbReference type="ARBA" id="ARBA00022989"/>
    </source>
</evidence>
<evidence type="ECO:0000313" key="13">
    <source>
        <dbReference type="Proteomes" id="UP000007383"/>
    </source>
</evidence>
<evidence type="ECO:0000256" key="2">
    <source>
        <dbReference type="ARBA" id="ARBA00022475"/>
    </source>
</evidence>
<evidence type="ECO:0000256" key="7">
    <source>
        <dbReference type="ARBA" id="ARBA00023136"/>
    </source>
</evidence>
<dbReference type="CDD" id="cd13123">
    <property type="entry name" value="MATE_MurJ_like"/>
    <property type="match status" value="1"/>
</dbReference>
<dbReference type="NCBIfam" id="TIGR01695">
    <property type="entry name" value="murJ_mviN"/>
    <property type="match status" value="1"/>
</dbReference>
<dbReference type="Proteomes" id="UP000007383">
    <property type="component" value="Chromosome"/>
</dbReference>
<evidence type="ECO:0000256" key="5">
    <source>
        <dbReference type="ARBA" id="ARBA00022984"/>
    </source>
</evidence>
<keyword evidence="10" id="KW-0997">Cell inner membrane</keyword>
<keyword evidence="5 10" id="KW-0573">Peptidoglycan synthesis</keyword>
<dbReference type="PIRSF" id="PIRSF002869">
    <property type="entry name" value="MviN"/>
    <property type="match status" value="1"/>
</dbReference>
<gene>
    <name evidence="10" type="primary">murJ</name>
    <name evidence="12" type="ordered locus">Spiaf_1530</name>
</gene>
<dbReference type="STRING" id="889378.Spiaf_1530"/>
<keyword evidence="7 10" id="KW-0472">Membrane</keyword>
<dbReference type="UniPathway" id="UPA00219"/>
<dbReference type="Pfam" id="PF03023">
    <property type="entry name" value="MurJ"/>
    <property type="match status" value="1"/>
</dbReference>
<evidence type="ECO:0000256" key="1">
    <source>
        <dbReference type="ARBA" id="ARBA00004651"/>
    </source>
</evidence>
<evidence type="ECO:0000256" key="4">
    <source>
        <dbReference type="ARBA" id="ARBA00022960"/>
    </source>
</evidence>
<dbReference type="HOGENOM" id="CLU_006797_5_3_12"/>
<keyword evidence="2 10" id="KW-1003">Cell membrane</keyword>
<comment type="similarity">
    <text evidence="9 10 11">Belongs to the MurJ/MviN family.</text>
</comment>
<keyword evidence="6 10" id="KW-1133">Transmembrane helix</keyword>
<reference evidence="13" key="1">
    <citation type="journal article" date="2013" name="Stand. Genomic Sci.">
        <title>Complete genome sequence of the halophilic bacterium Spirochaeta africana type strain (Z-7692(T)) from the alkaline Lake Magadi in the East African Rift.</title>
        <authorList>
            <person name="Liolos K."/>
            <person name="Abt B."/>
            <person name="Scheuner C."/>
            <person name="Teshima H."/>
            <person name="Held B."/>
            <person name="Lapidus A."/>
            <person name="Nolan M."/>
            <person name="Lucas S."/>
            <person name="Deshpande S."/>
            <person name="Cheng J.F."/>
            <person name="Tapia R."/>
            <person name="Goodwin L.A."/>
            <person name="Pitluck S."/>
            <person name="Pagani I."/>
            <person name="Ivanova N."/>
            <person name="Mavromatis K."/>
            <person name="Mikhailova N."/>
            <person name="Huntemann M."/>
            <person name="Pati A."/>
            <person name="Chen A."/>
            <person name="Palaniappan K."/>
            <person name="Land M."/>
            <person name="Rohde M."/>
            <person name="Tindall B.J."/>
            <person name="Detter J.C."/>
            <person name="Goker M."/>
            <person name="Bristow J."/>
            <person name="Eisen J.A."/>
            <person name="Markowitz V."/>
            <person name="Hugenholtz P."/>
            <person name="Woyke T."/>
            <person name="Klenk H.P."/>
            <person name="Kyrpides N.C."/>
        </authorList>
    </citation>
    <scope>NUCLEOTIDE SEQUENCE</scope>
    <source>
        <strain evidence="13">ATCC 700263 / DSM 8902 / Z-7692</strain>
    </source>
</reference>
<dbReference type="PANTHER" id="PTHR47019:SF1">
    <property type="entry name" value="LIPID II FLIPPASE MURJ"/>
    <property type="match status" value="1"/>
</dbReference>
<evidence type="ECO:0000256" key="3">
    <source>
        <dbReference type="ARBA" id="ARBA00022692"/>
    </source>
</evidence>
<evidence type="ECO:0000256" key="10">
    <source>
        <dbReference type="HAMAP-Rule" id="MF_02078"/>
    </source>
</evidence>
<dbReference type="PRINTS" id="PR01806">
    <property type="entry name" value="VIRFACTRMVIN"/>
</dbReference>
<dbReference type="EMBL" id="CP003282">
    <property type="protein sequence ID" value="AFG37589.1"/>
    <property type="molecule type" value="Genomic_DNA"/>
</dbReference>
<comment type="function">
    <text evidence="8 10 11">Involved in peptidoglycan biosynthesis. Transports lipid-linked peptidoglycan precursors from the inner to the outer leaflet of the cytoplasmic membrane.</text>
</comment>
<keyword evidence="10 11" id="KW-0961">Cell wall biogenesis/degradation</keyword>
<feature type="transmembrane region" description="Helical" evidence="10">
    <location>
        <begin position="96"/>
        <end position="121"/>
    </location>
</feature>
<protein>
    <recommendedName>
        <fullName evidence="10">Probable lipid II flippase MurJ</fullName>
    </recommendedName>
</protein>
<evidence type="ECO:0000256" key="11">
    <source>
        <dbReference type="PIRNR" id="PIRNR002869"/>
    </source>
</evidence>
<dbReference type="GO" id="GO:0071555">
    <property type="term" value="P:cell wall organization"/>
    <property type="evidence" value="ECO:0007669"/>
    <property type="project" value="UniProtKB-UniRule"/>
</dbReference>
<dbReference type="GO" id="GO:0008360">
    <property type="term" value="P:regulation of cell shape"/>
    <property type="evidence" value="ECO:0007669"/>
    <property type="project" value="UniProtKB-UniRule"/>
</dbReference>
<feature type="transmembrane region" description="Helical" evidence="10">
    <location>
        <begin position="278"/>
        <end position="299"/>
    </location>
</feature>
<feature type="transmembrane region" description="Helical" evidence="10">
    <location>
        <begin position="391"/>
        <end position="410"/>
    </location>
</feature>
<dbReference type="AlphaFoldDB" id="H9UJ96"/>